<feature type="chain" id="PRO_5012214996" description="Ubiquitin 3 binding protein But2 C-terminal domain-containing protein" evidence="1">
    <location>
        <begin position="20"/>
        <end position="214"/>
    </location>
</feature>
<proteinExistence type="predicted"/>
<accession>A0A1Y2LUB8</accession>
<evidence type="ECO:0000256" key="1">
    <source>
        <dbReference type="SAM" id="SignalP"/>
    </source>
</evidence>
<organism evidence="2 3">
    <name type="scientific">Epicoccum nigrum</name>
    <name type="common">Soil fungus</name>
    <name type="synonym">Epicoccum purpurascens</name>
    <dbReference type="NCBI Taxonomy" id="105696"/>
    <lineage>
        <taxon>Eukaryota</taxon>
        <taxon>Fungi</taxon>
        <taxon>Dikarya</taxon>
        <taxon>Ascomycota</taxon>
        <taxon>Pezizomycotina</taxon>
        <taxon>Dothideomycetes</taxon>
        <taxon>Pleosporomycetidae</taxon>
        <taxon>Pleosporales</taxon>
        <taxon>Pleosporineae</taxon>
        <taxon>Didymellaceae</taxon>
        <taxon>Epicoccum</taxon>
    </lineage>
</organism>
<dbReference type="Proteomes" id="UP000193240">
    <property type="component" value="Unassembled WGS sequence"/>
</dbReference>
<evidence type="ECO:0000313" key="2">
    <source>
        <dbReference type="EMBL" id="OSS47413.1"/>
    </source>
</evidence>
<dbReference type="EMBL" id="KZ107848">
    <property type="protein sequence ID" value="OSS47413.1"/>
    <property type="molecule type" value="Genomic_DNA"/>
</dbReference>
<dbReference type="InParanoid" id="A0A1Y2LUB8"/>
<evidence type="ECO:0000313" key="3">
    <source>
        <dbReference type="Proteomes" id="UP000193240"/>
    </source>
</evidence>
<gene>
    <name evidence="2" type="ORF">B5807_07454</name>
</gene>
<evidence type="ECO:0008006" key="4">
    <source>
        <dbReference type="Google" id="ProtNLM"/>
    </source>
</evidence>
<keyword evidence="1" id="KW-0732">Signal</keyword>
<protein>
    <recommendedName>
        <fullName evidence="4">Ubiquitin 3 binding protein But2 C-terminal domain-containing protein</fullName>
    </recommendedName>
</protein>
<keyword evidence="3" id="KW-1185">Reference proteome</keyword>
<name>A0A1Y2LUB8_EPING</name>
<feature type="signal peptide" evidence="1">
    <location>
        <begin position="1"/>
        <end position="19"/>
    </location>
</feature>
<reference evidence="2 3" key="1">
    <citation type="journal article" date="2017" name="Genome Announc.">
        <title>Genome sequence of the saprophytic ascomycete Epicoccum nigrum ICMP 19927 strain isolated from New Zealand.</title>
        <authorList>
            <person name="Fokin M."/>
            <person name="Fleetwood D."/>
            <person name="Weir B.S."/>
            <person name="Villas-Boas S.G."/>
        </authorList>
    </citation>
    <scope>NUCLEOTIDE SEQUENCE [LARGE SCALE GENOMIC DNA]</scope>
    <source>
        <strain evidence="2 3">ICMP 19927</strain>
    </source>
</reference>
<dbReference type="OMA" id="GWHRSIN"/>
<dbReference type="AlphaFoldDB" id="A0A1Y2LUB8"/>
<sequence length="214" mass="24154">MAFRLFWVLPLVAVLAVIATPVSIPPSRIMHDAQLYTLRANCSRQPWHGRSLVTLPTTQRLGLENFTVHPATPPPQFIPVRIRDDDNKFALRGDDSGDDLSQTPYLAALAHKATRTVSLKIVYLPSPLRESFETLAEACPEGYECTADQWVFDEYDSGDGQILYNLQFAGFQGKWVPFKDAGKEGWHVYWKGDLGWHRSINFDLVPVPQDDSEP</sequence>